<proteinExistence type="predicted"/>
<feature type="compositionally biased region" description="Low complexity" evidence="7">
    <location>
        <begin position="181"/>
        <end position="201"/>
    </location>
</feature>
<keyword evidence="4" id="KW-0496">Mitochondrion</keyword>
<gene>
    <name evidence="8" type="ORF">HYFRA_00012203</name>
</gene>
<dbReference type="Proteomes" id="UP000696280">
    <property type="component" value="Unassembled WGS sequence"/>
</dbReference>
<evidence type="ECO:0000256" key="7">
    <source>
        <dbReference type="SAM" id="MobiDB-lite"/>
    </source>
</evidence>
<evidence type="ECO:0008006" key="10">
    <source>
        <dbReference type="Google" id="ProtNLM"/>
    </source>
</evidence>
<dbReference type="AlphaFoldDB" id="A0A9N9PK52"/>
<keyword evidence="6" id="KW-0472">Membrane</keyword>
<comment type="caution">
    <text evidence="8">The sequence shown here is derived from an EMBL/GenBank/DDBJ whole genome shotgun (WGS) entry which is preliminary data.</text>
</comment>
<dbReference type="InterPro" id="IPR023395">
    <property type="entry name" value="MCP_dom_sf"/>
</dbReference>
<organism evidence="8 9">
    <name type="scientific">Hymenoscyphus fraxineus</name>
    <dbReference type="NCBI Taxonomy" id="746836"/>
    <lineage>
        <taxon>Eukaryota</taxon>
        <taxon>Fungi</taxon>
        <taxon>Dikarya</taxon>
        <taxon>Ascomycota</taxon>
        <taxon>Pezizomycotina</taxon>
        <taxon>Leotiomycetes</taxon>
        <taxon>Helotiales</taxon>
        <taxon>Helotiaceae</taxon>
        <taxon>Hymenoscyphus</taxon>
    </lineage>
</organism>
<keyword evidence="5" id="KW-1133">Transmembrane helix</keyword>
<comment type="subcellular location">
    <subcellularLocation>
        <location evidence="1">Mitochondrion membrane</location>
    </subcellularLocation>
</comment>
<dbReference type="SUPFAM" id="SSF103506">
    <property type="entry name" value="Mitochondrial carrier"/>
    <property type="match status" value="1"/>
</dbReference>
<reference evidence="8" key="1">
    <citation type="submission" date="2021-07" db="EMBL/GenBank/DDBJ databases">
        <authorList>
            <person name="Durling M."/>
        </authorList>
    </citation>
    <scope>NUCLEOTIDE SEQUENCE</scope>
</reference>
<feature type="region of interest" description="Disordered" evidence="7">
    <location>
        <begin position="1"/>
        <end position="39"/>
    </location>
</feature>
<evidence type="ECO:0000256" key="2">
    <source>
        <dbReference type="ARBA" id="ARBA00022692"/>
    </source>
</evidence>
<feature type="region of interest" description="Disordered" evidence="7">
    <location>
        <begin position="145"/>
        <end position="204"/>
    </location>
</feature>
<evidence type="ECO:0000256" key="6">
    <source>
        <dbReference type="ARBA" id="ARBA00023136"/>
    </source>
</evidence>
<dbReference type="OrthoDB" id="77989at2759"/>
<keyword evidence="9" id="KW-1185">Reference proteome</keyword>
<keyword evidence="3" id="KW-0677">Repeat</keyword>
<evidence type="ECO:0000256" key="5">
    <source>
        <dbReference type="ARBA" id="ARBA00022989"/>
    </source>
</evidence>
<sequence>MATSRDTFTPNPLRPYYKPPSIGIPQDIPGTTSAGTHGLGPKNGSAAAYASSAARDMFDYGDYLPDTSPSVIEAGRRTLDDWVHKYFSILLSQPFDVAKTLLQVKSQGLLDVPKPKPVVEELKTNPAGLRPSSDADVWNADIIQYPSDDSEGDEPAYFTTNVPPQPTPTPASRRRRHSSTTEDSAATPSRPSTASRPSTPTHQLSLKRADSLLEVISQEWSKEGSWGVWKASNATFIHSLLLQTIEQWSRGLFSAMFNVPEAGLNVSASLADSPYPWASLAVAVAAAVSTGLVLAPLDLVRTKLIVTPVSTPKRSLSHNLRNLPSYICPASLMIPTVLHSLITPTINHSTPLLLRSHLGIDPVLTPATYSMANFLSKTVELFLKLPLETVLRRGQVSVLASPLHITEDGKALETVVEPGPYTGVFGTMWSIVYEEGGSEPEPEVVPAIRVTRKNKKAPRKGQGFEGLWRGWRVGMWGLVGMWGARAMGGSGGAREF</sequence>
<dbReference type="EMBL" id="CAJVRL010000072">
    <property type="protein sequence ID" value="CAG8956659.1"/>
    <property type="molecule type" value="Genomic_DNA"/>
</dbReference>
<dbReference type="PANTHER" id="PTHR24089">
    <property type="entry name" value="SOLUTE CARRIER FAMILY 25"/>
    <property type="match status" value="1"/>
</dbReference>
<dbReference type="Gene3D" id="1.50.40.10">
    <property type="entry name" value="Mitochondrial carrier domain"/>
    <property type="match status" value="1"/>
</dbReference>
<evidence type="ECO:0000256" key="1">
    <source>
        <dbReference type="ARBA" id="ARBA00004325"/>
    </source>
</evidence>
<evidence type="ECO:0000256" key="4">
    <source>
        <dbReference type="ARBA" id="ARBA00022792"/>
    </source>
</evidence>
<dbReference type="GO" id="GO:0031966">
    <property type="term" value="C:mitochondrial membrane"/>
    <property type="evidence" value="ECO:0007669"/>
    <property type="project" value="UniProtKB-SubCell"/>
</dbReference>
<name>A0A9N9PK52_9HELO</name>
<feature type="compositionally biased region" description="Polar residues" evidence="7">
    <location>
        <begin position="1"/>
        <end position="10"/>
    </location>
</feature>
<accession>A0A9N9PK52</accession>
<keyword evidence="4" id="KW-0999">Mitochondrion inner membrane</keyword>
<evidence type="ECO:0000313" key="8">
    <source>
        <dbReference type="EMBL" id="CAG8956659.1"/>
    </source>
</evidence>
<evidence type="ECO:0000313" key="9">
    <source>
        <dbReference type="Proteomes" id="UP000696280"/>
    </source>
</evidence>
<protein>
    <recommendedName>
        <fullName evidence="10">Mitochondrial carrier</fullName>
    </recommendedName>
</protein>
<keyword evidence="2" id="KW-0812">Transmembrane</keyword>
<evidence type="ECO:0000256" key="3">
    <source>
        <dbReference type="ARBA" id="ARBA00022737"/>
    </source>
</evidence>